<keyword evidence="1" id="KW-0378">Hydrolase</keyword>
<evidence type="ECO:0000256" key="1">
    <source>
        <dbReference type="ARBA" id="ARBA00022801"/>
    </source>
</evidence>
<reference evidence="5 6" key="1">
    <citation type="journal article" date="2019" name="Int. J. Syst. Evol. Microbiol.">
        <title>The Global Catalogue of Microorganisms (GCM) 10K type strain sequencing project: providing services to taxonomists for standard genome sequencing and annotation.</title>
        <authorList>
            <consortium name="The Broad Institute Genomics Platform"/>
            <consortium name="The Broad Institute Genome Sequencing Center for Infectious Disease"/>
            <person name="Wu L."/>
            <person name="Ma J."/>
        </authorList>
    </citation>
    <scope>NUCLEOTIDE SEQUENCE [LARGE SCALE GENOMIC DNA]</scope>
    <source>
        <strain evidence="5 6">CGMCC 1.10390</strain>
    </source>
</reference>
<comment type="caution">
    <text evidence="5">The sequence shown here is derived from an EMBL/GenBank/DDBJ whole genome shotgun (WGS) entry which is preliminary data.</text>
</comment>
<dbReference type="RefSeq" id="WP_256401275.1">
    <property type="nucleotide sequence ID" value="NZ_JANHJR010000003.1"/>
</dbReference>
<dbReference type="InterPro" id="IPR011659">
    <property type="entry name" value="WD40"/>
</dbReference>
<evidence type="ECO:0000256" key="2">
    <source>
        <dbReference type="ARBA" id="ARBA00022825"/>
    </source>
</evidence>
<dbReference type="InterPro" id="IPR029058">
    <property type="entry name" value="AB_hydrolase_fold"/>
</dbReference>
<dbReference type="Pfam" id="PF07676">
    <property type="entry name" value="PD40"/>
    <property type="match status" value="2"/>
</dbReference>
<dbReference type="InterPro" id="IPR001375">
    <property type="entry name" value="Peptidase_S9_cat"/>
</dbReference>
<evidence type="ECO:0000256" key="3">
    <source>
        <dbReference type="SAM" id="MobiDB-lite"/>
    </source>
</evidence>
<evidence type="ECO:0000313" key="5">
    <source>
        <dbReference type="EMBL" id="MFD1646643.1"/>
    </source>
</evidence>
<accession>A0ABD6DNH7</accession>
<proteinExistence type="predicted"/>
<dbReference type="Gene3D" id="3.40.50.1820">
    <property type="entry name" value="alpha/beta hydrolase"/>
    <property type="match status" value="1"/>
</dbReference>
<keyword evidence="6" id="KW-1185">Reference proteome</keyword>
<name>A0ABD6DNH7_9EURY</name>
<feature type="compositionally biased region" description="Basic and acidic residues" evidence="3">
    <location>
        <begin position="677"/>
        <end position="688"/>
    </location>
</feature>
<keyword evidence="2" id="KW-0645">Protease</keyword>
<dbReference type="Pfam" id="PF00326">
    <property type="entry name" value="Peptidase_S9"/>
    <property type="match status" value="1"/>
</dbReference>
<dbReference type="GO" id="GO:0008233">
    <property type="term" value="F:peptidase activity"/>
    <property type="evidence" value="ECO:0007669"/>
    <property type="project" value="UniProtKB-ARBA"/>
</dbReference>
<gene>
    <name evidence="5" type="ORF">ACFSBL_13210</name>
</gene>
<dbReference type="PANTHER" id="PTHR42776">
    <property type="entry name" value="SERINE PEPTIDASE S9 FAMILY MEMBER"/>
    <property type="match status" value="1"/>
</dbReference>
<dbReference type="AlphaFoldDB" id="A0ABD6DNH7"/>
<dbReference type="EMBL" id="JBHUDO010000003">
    <property type="protein sequence ID" value="MFD1646643.1"/>
    <property type="molecule type" value="Genomic_DNA"/>
</dbReference>
<dbReference type="Proteomes" id="UP001597034">
    <property type="component" value="Unassembled WGS sequence"/>
</dbReference>
<dbReference type="SUPFAM" id="SSF69304">
    <property type="entry name" value="Tricorn protease N-terminal domain"/>
    <property type="match status" value="1"/>
</dbReference>
<sequence>MDSIEASDFHELASVSDPRVAPGGERVAYVRTVPEDDEEYEATVYVAPVGGDEPRRFTVSEGVDAAPRWSPSGDRLAFTSTRGDGDRSQLWVVPTDGGEARQVTSVVGGVATPTWSPDGSRLAFVQQMAPDDREAGRDRWVDEEYEPAKPDPRVIDRTVYRAEGRYFDRKRPQVYVVDVDDAGDVAASESTDGDSAGEAITRLTDADADHFCPSWVDDETLYYGRRVPRDGEADADDAIRFELRTCDPTEPGDDELLTRDEGWGGLVRAASDGRVAYFQSPEERSTLQQTEVRVYDPVGDETHTPTAGMDRTMAYHAVLEWGADEERLYVTTPDEGSVVLRRLPWDADDGVDAPDPSAVVAGEGMDVDAAHVGRDVLAYTASEWDHPGDVFVSTPGGGEGTRLTRVNADALEGVAVPQPEALRFENEEGDEIQGWLLTPPDADGPSPLVVDVHGGPHIMWSNSGTMWHEFQSLASAGYAVFFCNPRGSAGYGESFMQAIERDWGDVTGADVLAGVDHVTDRESVDGDTVFLTGGSFGGYLTAWLAATSDRFDATVAQRGVYDLLGFYGATDVAYHLVEGDFGTDPWDDPEFLWAHSPVAHADEIDAPTLVIHAENDFRVPVDGAEFLFRALRKTGTDTRFVRYPREGHELSRSGEPGHVVDRIERIRRWFDGYSDHHDAPPALERDPDAGLSAGGSDDTGTDES</sequence>
<dbReference type="InterPro" id="IPR011042">
    <property type="entry name" value="6-blade_b-propeller_TolB-like"/>
</dbReference>
<feature type="domain" description="Peptidase S9 prolyl oligopeptidase catalytic" evidence="4">
    <location>
        <begin position="468"/>
        <end position="674"/>
    </location>
</feature>
<evidence type="ECO:0000259" key="4">
    <source>
        <dbReference type="Pfam" id="PF00326"/>
    </source>
</evidence>
<dbReference type="SUPFAM" id="SSF53474">
    <property type="entry name" value="alpha/beta-Hydrolases"/>
    <property type="match status" value="1"/>
</dbReference>
<keyword evidence="2" id="KW-0720">Serine protease</keyword>
<organism evidence="5 6">
    <name type="scientific">Haloarchaeobius litoreus</name>
    <dbReference type="NCBI Taxonomy" id="755306"/>
    <lineage>
        <taxon>Archaea</taxon>
        <taxon>Methanobacteriati</taxon>
        <taxon>Methanobacteriota</taxon>
        <taxon>Stenosarchaea group</taxon>
        <taxon>Halobacteria</taxon>
        <taxon>Halobacteriales</taxon>
        <taxon>Halorubellaceae</taxon>
        <taxon>Haloarchaeobius</taxon>
    </lineage>
</organism>
<dbReference type="Gene3D" id="2.120.10.30">
    <property type="entry name" value="TolB, C-terminal domain"/>
    <property type="match status" value="1"/>
</dbReference>
<dbReference type="PANTHER" id="PTHR42776:SF4">
    <property type="entry name" value="ACYLAMINO-ACID-RELEASING ENZYME"/>
    <property type="match status" value="1"/>
</dbReference>
<evidence type="ECO:0000313" key="6">
    <source>
        <dbReference type="Proteomes" id="UP001597034"/>
    </source>
</evidence>
<feature type="region of interest" description="Disordered" evidence="3">
    <location>
        <begin position="677"/>
        <end position="704"/>
    </location>
</feature>
<protein>
    <submittedName>
        <fullName evidence="5">S9 family peptidase</fullName>
    </submittedName>
</protein>